<comment type="caution">
    <text evidence="1">The sequence shown here is derived from an EMBL/GenBank/DDBJ whole genome shotgun (WGS) entry which is preliminary data.</text>
</comment>
<gene>
    <name evidence="1" type="ORF">AWC38_SpisGene23167</name>
</gene>
<organism evidence="1 2">
    <name type="scientific">Stylophora pistillata</name>
    <name type="common">Smooth cauliflower coral</name>
    <dbReference type="NCBI Taxonomy" id="50429"/>
    <lineage>
        <taxon>Eukaryota</taxon>
        <taxon>Metazoa</taxon>
        <taxon>Cnidaria</taxon>
        <taxon>Anthozoa</taxon>
        <taxon>Hexacorallia</taxon>
        <taxon>Scleractinia</taxon>
        <taxon>Astrocoeniina</taxon>
        <taxon>Pocilloporidae</taxon>
        <taxon>Stylophora</taxon>
    </lineage>
</organism>
<dbReference type="AlphaFoldDB" id="A0A2B4R5A0"/>
<accession>A0A2B4R5A0</accession>
<keyword evidence="2" id="KW-1185">Reference proteome</keyword>
<evidence type="ECO:0000313" key="1">
    <source>
        <dbReference type="EMBL" id="PFX12811.1"/>
    </source>
</evidence>
<dbReference type="Proteomes" id="UP000225706">
    <property type="component" value="Unassembled WGS sequence"/>
</dbReference>
<proteinExistence type="predicted"/>
<evidence type="ECO:0000313" key="2">
    <source>
        <dbReference type="Proteomes" id="UP000225706"/>
    </source>
</evidence>
<name>A0A2B4R5A0_STYPI</name>
<dbReference type="EMBL" id="LSMT01001173">
    <property type="protein sequence ID" value="PFX12811.1"/>
    <property type="molecule type" value="Genomic_DNA"/>
</dbReference>
<protein>
    <submittedName>
        <fullName evidence="1">Uncharacterized protein</fullName>
    </submittedName>
</protein>
<reference evidence="2" key="1">
    <citation type="journal article" date="2017" name="bioRxiv">
        <title>Comparative analysis of the genomes of Stylophora pistillata and Acropora digitifera provides evidence for extensive differences between species of corals.</title>
        <authorList>
            <person name="Voolstra C.R."/>
            <person name="Li Y."/>
            <person name="Liew Y.J."/>
            <person name="Baumgarten S."/>
            <person name="Zoccola D."/>
            <person name="Flot J.-F."/>
            <person name="Tambutte S."/>
            <person name="Allemand D."/>
            <person name="Aranda M."/>
        </authorList>
    </citation>
    <scope>NUCLEOTIDE SEQUENCE [LARGE SCALE GENOMIC DNA]</scope>
</reference>
<sequence length="401" mass="46585">MILPKPALSVMNDSLERIGRFADADTSQRIVNRVDLYLQDAEDPLSDYETRDIVEKRNEIFKAMLESTKVVLERKLSDRKDVHDYSRKTELHCGQSKSICGGDRKNTSITPQMPLDKILMTKRRVYLVLTQQLDVITTYVHLSDIKDKPLHTPHDLLNALFKMEREQFILELGRAGVFANEMPTGKFPNLQFDVSLDDVLETCKVSVEKIVPDTLFNSNVCDNVYFELRKESCMLLGWVQPKAWFNVVMVKNAENLAFRKRGNVWVESRSDQNVAKRYWSMEENGEMIKFYLHELVWTFINTKRSAYKRGTLESRTLHVYSSIGDLVTIGSQRTHLLLQVLYQPQLQGSYFYAPPKIQYIPLRNYTFYVTEIQISETSTNSLTQFDKGPSIVSLHFRKKKQ</sequence>